<sequence>MTNTPSELPILIIDDDSDMCWVLRCVIEACGRRTVVAHSGRESLALYGEGNRFALAFVDLRLPDIEGMQLAKMIAELQPRIEITAISGYFSEDDPKIVDAIRSGVISRFLAKPFDIESAMAGIANSDRGENASQRGGAESEAGITAR</sequence>
<dbReference type="CDD" id="cd00156">
    <property type="entry name" value="REC"/>
    <property type="match status" value="1"/>
</dbReference>
<dbReference type="Gene3D" id="3.40.50.2300">
    <property type="match status" value="1"/>
</dbReference>
<dbReference type="PANTHER" id="PTHR44591">
    <property type="entry name" value="STRESS RESPONSE REGULATOR PROTEIN 1"/>
    <property type="match status" value="1"/>
</dbReference>
<proteinExistence type="predicted"/>
<feature type="domain" description="Response regulatory" evidence="6">
    <location>
        <begin position="9"/>
        <end position="127"/>
    </location>
</feature>
<evidence type="ECO:0000313" key="8">
    <source>
        <dbReference type="Proteomes" id="UP000316781"/>
    </source>
</evidence>
<accession>A0A549SCD5</accession>
<gene>
    <name evidence="7" type="ORF">FM996_21840</name>
</gene>
<protein>
    <submittedName>
        <fullName evidence="7">Response regulator</fullName>
    </submittedName>
</protein>
<dbReference type="SUPFAM" id="SSF52172">
    <property type="entry name" value="CheY-like"/>
    <property type="match status" value="1"/>
</dbReference>
<dbReference type="InterPro" id="IPR011006">
    <property type="entry name" value="CheY-like_superfamily"/>
</dbReference>
<dbReference type="GO" id="GO:0000160">
    <property type="term" value="P:phosphorelay signal transduction system"/>
    <property type="evidence" value="ECO:0007669"/>
    <property type="project" value="InterPro"/>
</dbReference>
<evidence type="ECO:0000256" key="1">
    <source>
        <dbReference type="ARBA" id="ARBA00022553"/>
    </source>
</evidence>
<dbReference type="InterPro" id="IPR001789">
    <property type="entry name" value="Sig_transdc_resp-reg_receiver"/>
</dbReference>
<keyword evidence="1 4" id="KW-0597">Phosphoprotein</keyword>
<organism evidence="7 8">
    <name type="scientific">Methylosinus sporium</name>
    <dbReference type="NCBI Taxonomy" id="428"/>
    <lineage>
        <taxon>Bacteria</taxon>
        <taxon>Pseudomonadati</taxon>
        <taxon>Pseudomonadota</taxon>
        <taxon>Alphaproteobacteria</taxon>
        <taxon>Hyphomicrobiales</taxon>
        <taxon>Methylocystaceae</taxon>
        <taxon>Methylosinus</taxon>
    </lineage>
</organism>
<dbReference type="PANTHER" id="PTHR44591:SF3">
    <property type="entry name" value="RESPONSE REGULATORY DOMAIN-CONTAINING PROTEIN"/>
    <property type="match status" value="1"/>
</dbReference>
<keyword evidence="3" id="KW-0804">Transcription</keyword>
<feature type="region of interest" description="Disordered" evidence="5">
    <location>
        <begin position="125"/>
        <end position="147"/>
    </location>
</feature>
<dbReference type="SMART" id="SM00448">
    <property type="entry name" value="REC"/>
    <property type="match status" value="1"/>
</dbReference>
<dbReference type="InterPro" id="IPR050595">
    <property type="entry name" value="Bact_response_regulator"/>
</dbReference>
<evidence type="ECO:0000256" key="5">
    <source>
        <dbReference type="SAM" id="MobiDB-lite"/>
    </source>
</evidence>
<dbReference type="Pfam" id="PF00072">
    <property type="entry name" value="Response_reg"/>
    <property type="match status" value="1"/>
</dbReference>
<evidence type="ECO:0000256" key="4">
    <source>
        <dbReference type="PROSITE-ProRule" id="PRU00169"/>
    </source>
</evidence>
<feature type="non-terminal residue" evidence="7">
    <location>
        <position position="147"/>
    </location>
</feature>
<dbReference type="EMBL" id="VJMF01000154">
    <property type="protein sequence ID" value="TRL20655.1"/>
    <property type="molecule type" value="Genomic_DNA"/>
</dbReference>
<name>A0A549SCD5_METSR</name>
<evidence type="ECO:0000256" key="3">
    <source>
        <dbReference type="ARBA" id="ARBA00023163"/>
    </source>
</evidence>
<reference evidence="7 8" key="1">
    <citation type="submission" date="2019-07" db="EMBL/GenBank/DDBJ databases">
        <title>Ln-dependent methylotrophs.</title>
        <authorList>
            <person name="Tani A."/>
        </authorList>
    </citation>
    <scope>NUCLEOTIDE SEQUENCE [LARGE SCALE GENOMIC DNA]</scope>
    <source>
        <strain evidence="7 8">SM89A</strain>
    </source>
</reference>
<dbReference type="PROSITE" id="PS50110">
    <property type="entry name" value="RESPONSE_REGULATORY"/>
    <property type="match status" value="1"/>
</dbReference>
<evidence type="ECO:0000256" key="2">
    <source>
        <dbReference type="ARBA" id="ARBA00023015"/>
    </source>
</evidence>
<evidence type="ECO:0000259" key="6">
    <source>
        <dbReference type="PROSITE" id="PS50110"/>
    </source>
</evidence>
<comment type="caution">
    <text evidence="7">The sequence shown here is derived from an EMBL/GenBank/DDBJ whole genome shotgun (WGS) entry which is preliminary data.</text>
</comment>
<feature type="modified residue" description="4-aspartylphosphate" evidence="4">
    <location>
        <position position="59"/>
    </location>
</feature>
<dbReference type="Proteomes" id="UP000316781">
    <property type="component" value="Unassembled WGS sequence"/>
</dbReference>
<dbReference type="RefSeq" id="WP_142864791.1">
    <property type="nucleotide sequence ID" value="NZ_VJMF01000154.1"/>
</dbReference>
<evidence type="ECO:0000313" key="7">
    <source>
        <dbReference type="EMBL" id="TRL20655.1"/>
    </source>
</evidence>
<dbReference type="AlphaFoldDB" id="A0A549SCD5"/>
<keyword evidence="2" id="KW-0805">Transcription regulation</keyword>